<evidence type="ECO:0000313" key="2">
    <source>
        <dbReference type="Proteomes" id="UP000694844"/>
    </source>
</evidence>
<sequence>MAEMEELMKKTLQELYPRYQVAATNIPVQRAGVNKRSQKLTTALDKQGEALHAEIYTIIQGMKSEIDDMDAQHNADIDGPEVAINKTSTEITQVILDLKRLLNISDALSLTSFWTCDGDDNILRLYNLEGKLLKSVRAKSRKAVTRSGDLVTSVGTTTSEVVRSQPTTYCIITDGSLMCSVGLSSQHPTLNLPDCEANALIDFATAAVQTDGGQTDRQKDRQAGRQAGKQTGRQTDRQADRQKPIYSQISFAEGI</sequence>
<keyword evidence="2" id="KW-1185">Reference proteome</keyword>
<gene>
    <name evidence="3" type="primary">LOC111109080</name>
</gene>
<proteinExistence type="predicted"/>
<dbReference type="KEGG" id="cvn:111109080"/>
<feature type="compositionally biased region" description="Basic and acidic residues" evidence="1">
    <location>
        <begin position="214"/>
        <end position="223"/>
    </location>
</feature>
<dbReference type="GeneID" id="111109080"/>
<protein>
    <submittedName>
        <fullName evidence="3">Uncharacterized protein LOC111109080</fullName>
    </submittedName>
</protein>
<evidence type="ECO:0000256" key="1">
    <source>
        <dbReference type="SAM" id="MobiDB-lite"/>
    </source>
</evidence>
<name>A0A8B8BD13_CRAVI</name>
<reference evidence="3" key="1">
    <citation type="submission" date="2025-08" db="UniProtKB">
        <authorList>
            <consortium name="RefSeq"/>
        </authorList>
    </citation>
    <scope>IDENTIFICATION</scope>
    <source>
        <tissue evidence="3">Whole sample</tissue>
    </source>
</reference>
<feature type="compositionally biased region" description="Basic and acidic residues" evidence="1">
    <location>
        <begin position="234"/>
        <end position="243"/>
    </location>
</feature>
<accession>A0A8B8BD13</accession>
<dbReference type="OrthoDB" id="6105938at2759"/>
<dbReference type="AlphaFoldDB" id="A0A8B8BD13"/>
<dbReference type="RefSeq" id="XP_022300876.1">
    <property type="nucleotide sequence ID" value="XM_022445168.1"/>
</dbReference>
<dbReference type="Proteomes" id="UP000694844">
    <property type="component" value="Chromosome 8"/>
</dbReference>
<evidence type="ECO:0000313" key="3">
    <source>
        <dbReference type="RefSeq" id="XP_022300876.1"/>
    </source>
</evidence>
<organism evidence="2 3">
    <name type="scientific">Crassostrea virginica</name>
    <name type="common">Eastern oyster</name>
    <dbReference type="NCBI Taxonomy" id="6565"/>
    <lineage>
        <taxon>Eukaryota</taxon>
        <taxon>Metazoa</taxon>
        <taxon>Spiralia</taxon>
        <taxon>Lophotrochozoa</taxon>
        <taxon>Mollusca</taxon>
        <taxon>Bivalvia</taxon>
        <taxon>Autobranchia</taxon>
        <taxon>Pteriomorphia</taxon>
        <taxon>Ostreida</taxon>
        <taxon>Ostreoidea</taxon>
        <taxon>Ostreidae</taxon>
        <taxon>Crassostrea</taxon>
    </lineage>
</organism>
<feature type="region of interest" description="Disordered" evidence="1">
    <location>
        <begin position="210"/>
        <end position="246"/>
    </location>
</feature>